<feature type="domain" description="Reverse transcriptase Ty1/copia-type" evidence="1">
    <location>
        <begin position="7"/>
        <end position="120"/>
    </location>
</feature>
<dbReference type="InterPro" id="IPR013103">
    <property type="entry name" value="RVT_2"/>
</dbReference>
<organism evidence="2 3">
    <name type="scientific">Gossypium anomalum</name>
    <dbReference type="NCBI Taxonomy" id="47600"/>
    <lineage>
        <taxon>Eukaryota</taxon>
        <taxon>Viridiplantae</taxon>
        <taxon>Streptophyta</taxon>
        <taxon>Embryophyta</taxon>
        <taxon>Tracheophyta</taxon>
        <taxon>Spermatophyta</taxon>
        <taxon>Magnoliopsida</taxon>
        <taxon>eudicotyledons</taxon>
        <taxon>Gunneridae</taxon>
        <taxon>Pentapetalae</taxon>
        <taxon>rosids</taxon>
        <taxon>malvids</taxon>
        <taxon>Malvales</taxon>
        <taxon>Malvaceae</taxon>
        <taxon>Malvoideae</taxon>
        <taxon>Gossypium</taxon>
    </lineage>
</organism>
<reference evidence="2 3" key="1">
    <citation type="journal article" date="2021" name="bioRxiv">
        <title>The Gossypium anomalum genome as a resource for cotton improvement and evolutionary analysis of hybrid incompatibility.</title>
        <authorList>
            <person name="Grover C.E."/>
            <person name="Yuan D."/>
            <person name="Arick M.A."/>
            <person name="Miller E.R."/>
            <person name="Hu G."/>
            <person name="Peterson D.G."/>
            <person name="Wendel J.F."/>
            <person name="Udall J.A."/>
        </authorList>
    </citation>
    <scope>NUCLEOTIDE SEQUENCE [LARGE SCALE GENOMIC DNA]</scope>
    <source>
        <strain evidence="2">JFW-Udall</strain>
        <tissue evidence="2">Leaf</tissue>
    </source>
</reference>
<evidence type="ECO:0000313" key="2">
    <source>
        <dbReference type="EMBL" id="KAG8503912.1"/>
    </source>
</evidence>
<dbReference type="AlphaFoldDB" id="A0A8J5ZLP5"/>
<dbReference type="Proteomes" id="UP000701853">
    <property type="component" value="Chromosome 1"/>
</dbReference>
<proteinExistence type="predicted"/>
<dbReference type="OrthoDB" id="1917367at2759"/>
<comment type="caution">
    <text evidence="2">The sequence shown here is derived from an EMBL/GenBank/DDBJ whole genome shotgun (WGS) entry which is preliminary data.</text>
</comment>
<dbReference type="SUPFAM" id="SSF56672">
    <property type="entry name" value="DNA/RNA polymerases"/>
    <property type="match status" value="1"/>
</dbReference>
<dbReference type="EMBL" id="JAHUZN010000001">
    <property type="protein sequence ID" value="KAG8503912.1"/>
    <property type="molecule type" value="Genomic_DNA"/>
</dbReference>
<name>A0A8J5ZLP5_9ROSI</name>
<dbReference type="InterPro" id="IPR043502">
    <property type="entry name" value="DNA/RNA_pol_sf"/>
</dbReference>
<keyword evidence="3" id="KW-1185">Reference proteome</keyword>
<evidence type="ECO:0000313" key="3">
    <source>
        <dbReference type="Proteomes" id="UP000701853"/>
    </source>
</evidence>
<gene>
    <name evidence="2" type="ORF">CXB51_001865</name>
</gene>
<sequence>MEAIEHNNTWKLTDLPKGHKIIGVKWVYKTKLKENGEVDKYKARFVAKSYKQEFGVDYKAMFAPVTRHDTIRLMIVLTTQNSWPIFKLDVKLAFLHGDLKEQEFVDQPPGYVKHGNDNKMGCFMVPKKQPIITLSTTEAEFAAARTCVSQAIWSEDQVADIFTNSLNIATFQKLRKLLGICTLEDLLV</sequence>
<dbReference type="Pfam" id="PF07727">
    <property type="entry name" value="RVT_2"/>
    <property type="match status" value="1"/>
</dbReference>
<protein>
    <recommendedName>
        <fullName evidence="1">Reverse transcriptase Ty1/copia-type domain-containing protein</fullName>
    </recommendedName>
</protein>
<accession>A0A8J5ZLP5</accession>
<evidence type="ECO:0000259" key="1">
    <source>
        <dbReference type="Pfam" id="PF07727"/>
    </source>
</evidence>